<gene>
    <name evidence="1" type="ORF">CU669_18065</name>
</gene>
<protein>
    <recommendedName>
        <fullName evidence="3">DUF4440 domain-containing protein</fullName>
    </recommendedName>
</protein>
<accession>A0A364NUJ6</accession>
<dbReference type="OrthoDB" id="6932986at2"/>
<organism evidence="1 2">
    <name type="scientific">Paramagnetospirillum kuznetsovii</name>
    <dbReference type="NCBI Taxonomy" id="2053833"/>
    <lineage>
        <taxon>Bacteria</taxon>
        <taxon>Pseudomonadati</taxon>
        <taxon>Pseudomonadota</taxon>
        <taxon>Alphaproteobacteria</taxon>
        <taxon>Rhodospirillales</taxon>
        <taxon>Magnetospirillaceae</taxon>
        <taxon>Paramagnetospirillum</taxon>
    </lineage>
</organism>
<reference evidence="1 2" key="1">
    <citation type="submission" date="2017-11" db="EMBL/GenBank/DDBJ databases">
        <title>Draft genome sequence of magnetotactic bacterium Magnetospirillum kuznetsovii LBB-42.</title>
        <authorList>
            <person name="Grouzdev D.S."/>
            <person name="Rysina M.S."/>
            <person name="Baslerov R.V."/>
            <person name="Koziaeva V."/>
        </authorList>
    </citation>
    <scope>NUCLEOTIDE SEQUENCE [LARGE SCALE GENOMIC DNA]</scope>
    <source>
        <strain evidence="1 2">LBB-42</strain>
    </source>
</reference>
<dbReference type="Proteomes" id="UP000251075">
    <property type="component" value="Unassembled WGS sequence"/>
</dbReference>
<evidence type="ECO:0000313" key="1">
    <source>
        <dbReference type="EMBL" id="RAU20557.1"/>
    </source>
</evidence>
<dbReference type="EMBL" id="PGTO01000021">
    <property type="protein sequence ID" value="RAU20557.1"/>
    <property type="molecule type" value="Genomic_DNA"/>
</dbReference>
<name>A0A364NUJ6_9PROT</name>
<comment type="caution">
    <text evidence="1">The sequence shown here is derived from an EMBL/GenBank/DDBJ whole genome shotgun (WGS) entry which is preliminary data.</text>
</comment>
<proteinExistence type="predicted"/>
<keyword evidence="2" id="KW-1185">Reference proteome</keyword>
<dbReference type="AlphaFoldDB" id="A0A364NUJ6"/>
<evidence type="ECO:0008006" key="3">
    <source>
        <dbReference type="Google" id="ProtNLM"/>
    </source>
</evidence>
<sequence length="130" mass="14760">MAEGCAVLDRFIETFNARDPKAWAETLNFPHVRLAGGEVQVWATPEDYAKSNDVAQFAKTGWRYTKWDWRHLAQSGDDKLHFVLQFTRYGDNDRKIASFESLYILTKQGGHWGVQARSSYAGITAPGNAY</sequence>
<evidence type="ECO:0000313" key="2">
    <source>
        <dbReference type="Proteomes" id="UP000251075"/>
    </source>
</evidence>